<feature type="domain" description="Alpha-L-glutamate ligase-related protein ATP-grasp" evidence="1">
    <location>
        <begin position="164"/>
        <end position="305"/>
    </location>
</feature>
<evidence type="ECO:0000259" key="1">
    <source>
        <dbReference type="Pfam" id="PF14397"/>
    </source>
</evidence>
<keyword evidence="3" id="KW-1185">Reference proteome</keyword>
<accession>A0A1T4KJR0</accession>
<dbReference type="InterPro" id="IPR013815">
    <property type="entry name" value="ATP_grasp_subdomain_1"/>
</dbReference>
<dbReference type="EMBL" id="FUXA01000004">
    <property type="protein sequence ID" value="SJZ42615.1"/>
    <property type="molecule type" value="Genomic_DNA"/>
</dbReference>
<dbReference type="RefSeq" id="WP_078786095.1">
    <property type="nucleotide sequence ID" value="NZ_CACZYW010000003.1"/>
</dbReference>
<gene>
    <name evidence="2" type="ORF">SAMN02745110_00417</name>
</gene>
<dbReference type="GO" id="GO:0005524">
    <property type="term" value="F:ATP binding"/>
    <property type="evidence" value="ECO:0007669"/>
    <property type="project" value="InterPro"/>
</dbReference>
<dbReference type="InterPro" id="IPR039523">
    <property type="entry name" value="RimK-rel_E_lig_ATP-grasp"/>
</dbReference>
<evidence type="ECO:0000313" key="2">
    <source>
        <dbReference type="EMBL" id="SJZ42615.1"/>
    </source>
</evidence>
<dbReference type="Pfam" id="PF14397">
    <property type="entry name" value="ATPgrasp_ST"/>
    <property type="match status" value="1"/>
</dbReference>
<name>A0A1T4KJR0_9FIRM</name>
<dbReference type="Proteomes" id="UP000189857">
    <property type="component" value="Unassembled WGS sequence"/>
</dbReference>
<reference evidence="2 3" key="1">
    <citation type="submission" date="2017-02" db="EMBL/GenBank/DDBJ databases">
        <authorList>
            <person name="Peterson S.W."/>
        </authorList>
    </citation>
    <scope>NUCLEOTIDE SEQUENCE [LARGE SCALE GENOMIC DNA]</scope>
    <source>
        <strain evidence="2 3">ATCC 17233</strain>
    </source>
</reference>
<evidence type="ECO:0000313" key="3">
    <source>
        <dbReference type="Proteomes" id="UP000189857"/>
    </source>
</evidence>
<protein>
    <submittedName>
        <fullName evidence="2">Sugar-transfer associated ATP-grasp</fullName>
    </submittedName>
</protein>
<dbReference type="AlphaFoldDB" id="A0A1T4KJR0"/>
<dbReference type="SUPFAM" id="SSF56059">
    <property type="entry name" value="Glutathione synthetase ATP-binding domain-like"/>
    <property type="match status" value="1"/>
</dbReference>
<dbReference type="OrthoDB" id="8736147at2"/>
<proteinExistence type="predicted"/>
<sequence length="329" mass="38129">MNYLLYCIRRIDFKNWMRVSKNVAKRAHKPRALILLDMAQCGLRYQIGYNDYDWDDFYMLNHKQRKTMLSRGINNKIIAKYNNREFYKYFDDKGLFYKTYDEFLHRDWLDLRYADQEDLKKFIEKHSEFIVKPADGHGGADVEKLSASPEDANELYKKLLDKGQNLVEEIIVQHKEMGRLHPESVNTMRIFSFFDGEKGHIVQAVLKMGRHNAITDNFSGGGLYTFLDNDGVALYPATNSDGEIYEVHPQSGTDIVGFKVPFIKEAFKMVVKASAVTPEMKYIGWDVAVTEDGPVIVEGNNIPGVFEPRGRFLKGKPGCLVRYRKYMDI</sequence>
<organism evidence="2 3">
    <name type="scientific">Eubacterium ruminantium</name>
    <dbReference type="NCBI Taxonomy" id="42322"/>
    <lineage>
        <taxon>Bacteria</taxon>
        <taxon>Bacillati</taxon>
        <taxon>Bacillota</taxon>
        <taxon>Clostridia</taxon>
        <taxon>Eubacteriales</taxon>
        <taxon>Eubacteriaceae</taxon>
        <taxon>Eubacterium</taxon>
    </lineage>
</organism>
<dbReference type="Gene3D" id="3.30.1490.20">
    <property type="entry name" value="ATP-grasp fold, A domain"/>
    <property type="match status" value="1"/>
</dbReference>